<dbReference type="Proteomes" id="UP000247763">
    <property type="component" value="Chromosome"/>
</dbReference>
<dbReference type="RefSeq" id="WP_110450320.1">
    <property type="nucleotide sequence ID" value="NZ_CP029479.1"/>
</dbReference>
<keyword evidence="2" id="KW-1185">Reference proteome</keyword>
<evidence type="ECO:0000313" key="2">
    <source>
        <dbReference type="Proteomes" id="UP000247763"/>
    </source>
</evidence>
<proteinExistence type="predicted"/>
<gene>
    <name evidence="1" type="ORF">HYN04_08240</name>
</gene>
<reference evidence="2" key="1">
    <citation type="submission" date="2018-05" db="EMBL/GenBank/DDBJ databases">
        <title>Genome sequencing of Phenylobacterium sp. HYN0004.</title>
        <authorList>
            <person name="Yi H."/>
            <person name="Baek C."/>
        </authorList>
    </citation>
    <scope>NUCLEOTIDE SEQUENCE [LARGE SCALE GENOMIC DNA]</scope>
    <source>
        <strain evidence="2">HYN0004</strain>
    </source>
</reference>
<accession>A0A2Z3HMQ0</accession>
<evidence type="ECO:0008006" key="3">
    <source>
        <dbReference type="Google" id="ProtNLM"/>
    </source>
</evidence>
<dbReference type="InterPro" id="IPR041374">
    <property type="entry name" value="BaeRF_family12"/>
</dbReference>
<dbReference type="AlphaFoldDB" id="A0A2Z3HMQ0"/>
<sequence>MTVSERTRILVAAGGGARWIERARDHSDPVTLGEMKPPTVHAHQGPPGVSFESATAMRHGTGQHGLADRRRKAFAKELADLLNRQAQKGEYEHLVLAAPPRLLKAIREDLSEGARSRIRAEIPKDLLKVSNHDIKAWLHAPGLL</sequence>
<protein>
    <recommendedName>
        <fullName evidence="3">Host attachment protein</fullName>
    </recommendedName>
</protein>
<dbReference type="OrthoDB" id="9812459at2"/>
<dbReference type="KEGG" id="phb:HYN04_08240"/>
<name>A0A2Z3HMQ0_9CAUL</name>
<organism evidence="1 2">
    <name type="scientific">Phenylobacterium parvum</name>
    <dbReference type="NCBI Taxonomy" id="2201350"/>
    <lineage>
        <taxon>Bacteria</taxon>
        <taxon>Pseudomonadati</taxon>
        <taxon>Pseudomonadota</taxon>
        <taxon>Alphaproteobacteria</taxon>
        <taxon>Caulobacterales</taxon>
        <taxon>Caulobacteraceae</taxon>
        <taxon>Phenylobacterium</taxon>
    </lineage>
</organism>
<dbReference type="Pfam" id="PF18856">
    <property type="entry name" value="baeRF_family12"/>
    <property type="match status" value="1"/>
</dbReference>
<dbReference type="EMBL" id="CP029479">
    <property type="protein sequence ID" value="AWM77753.1"/>
    <property type="molecule type" value="Genomic_DNA"/>
</dbReference>
<evidence type="ECO:0000313" key="1">
    <source>
        <dbReference type="EMBL" id="AWM77753.1"/>
    </source>
</evidence>